<organism evidence="2 3">
    <name type="scientific">Panagrellus redivivus</name>
    <name type="common">Microworm</name>
    <dbReference type="NCBI Taxonomy" id="6233"/>
    <lineage>
        <taxon>Eukaryota</taxon>
        <taxon>Metazoa</taxon>
        <taxon>Ecdysozoa</taxon>
        <taxon>Nematoda</taxon>
        <taxon>Chromadorea</taxon>
        <taxon>Rhabditida</taxon>
        <taxon>Tylenchina</taxon>
        <taxon>Panagrolaimomorpha</taxon>
        <taxon>Panagrolaimoidea</taxon>
        <taxon>Panagrolaimidae</taxon>
        <taxon>Panagrellus</taxon>
    </lineage>
</organism>
<keyword evidence="1" id="KW-0472">Membrane</keyword>
<evidence type="ECO:0000313" key="3">
    <source>
        <dbReference type="WBParaSite" id="Pan_g18755.t1"/>
    </source>
</evidence>
<accession>A0A7E4VBB1</accession>
<evidence type="ECO:0000313" key="2">
    <source>
        <dbReference type="Proteomes" id="UP000492821"/>
    </source>
</evidence>
<feature type="transmembrane region" description="Helical" evidence="1">
    <location>
        <begin position="39"/>
        <end position="58"/>
    </location>
</feature>
<dbReference type="WBParaSite" id="Pan_g18755.t1">
    <property type="protein sequence ID" value="Pan_g18755.t1"/>
    <property type="gene ID" value="Pan_g18755"/>
</dbReference>
<keyword evidence="1" id="KW-1133">Transmembrane helix</keyword>
<reference evidence="3" key="2">
    <citation type="submission" date="2020-10" db="UniProtKB">
        <authorList>
            <consortium name="WormBaseParasite"/>
        </authorList>
    </citation>
    <scope>IDENTIFICATION</scope>
</reference>
<sequence>MVYPITCLPYGLRRRMKDAFLPCAVYGLIHNNSLTTRSVLLFSSIVFFYLYYSNFVIFHDSIMPYPLAKLAYGLRRRLGQLCTPAERYNLQVAAGQMSICPPKLQRITPMDNLVEFRMENSKFVVLKTMDNQNKRRFCVSKNALYFCKTDILFRDMRFQNLKAPIFSNNFVFGRGFTIYFFDCDNSETFYQKVAAVTKAAPKQLIIHTFKNLVVSFKLLFAAFPTTESLFLQGILQDGWMSNLVHHQKRKLTLCLVFGSHETIGAFTSREVTALLKKQESNFQLGVNFWNETRPYIKQVKRTLSQCLSRLEDPNQFARVSIKYGHKNVHFA</sequence>
<keyword evidence="2" id="KW-1185">Reference proteome</keyword>
<evidence type="ECO:0000256" key="1">
    <source>
        <dbReference type="SAM" id="Phobius"/>
    </source>
</evidence>
<dbReference type="Proteomes" id="UP000492821">
    <property type="component" value="Unassembled WGS sequence"/>
</dbReference>
<dbReference type="AlphaFoldDB" id="A0A7E4VBB1"/>
<protein>
    <submittedName>
        <fullName evidence="3">Uncharacterized protein</fullName>
    </submittedName>
</protein>
<name>A0A7E4VBB1_PANRE</name>
<proteinExistence type="predicted"/>
<reference evidence="2" key="1">
    <citation type="journal article" date="2013" name="Genetics">
        <title>The draft genome and transcriptome of Panagrellus redivivus are shaped by the harsh demands of a free-living lifestyle.</title>
        <authorList>
            <person name="Srinivasan J."/>
            <person name="Dillman A.R."/>
            <person name="Macchietto M.G."/>
            <person name="Heikkinen L."/>
            <person name="Lakso M."/>
            <person name="Fracchia K.M."/>
            <person name="Antoshechkin I."/>
            <person name="Mortazavi A."/>
            <person name="Wong G."/>
            <person name="Sternberg P.W."/>
        </authorList>
    </citation>
    <scope>NUCLEOTIDE SEQUENCE [LARGE SCALE GENOMIC DNA]</scope>
    <source>
        <strain evidence="2">MT8872</strain>
    </source>
</reference>
<keyword evidence="1" id="KW-0812">Transmembrane</keyword>